<sequence>MNTYKVYSYTFSGRCMLDSVEASSKDEAKLKVLLEMGTESSNYVKRQVVELEEANTRQRI</sequence>
<reference evidence="1 2" key="1">
    <citation type="submission" date="2020-01" db="EMBL/GenBank/DDBJ databases">
        <title>Patterns of diversity and host range of bacteriophage communities associated with bean-nodulatin bacteria.</title>
        <authorList>
            <person name="Vann Cauwenberghe J."/>
            <person name="Santamaria R.I."/>
            <person name="Bustos P."/>
            <person name="Juarez S."/>
            <person name="Gonzalez V."/>
        </authorList>
    </citation>
    <scope>NUCLEOTIDE SEQUENCE [LARGE SCALE GENOMIC DNA]</scope>
    <source>
        <strain evidence="2">RHph</strain>
    </source>
</reference>
<dbReference type="EMBL" id="MN988534">
    <property type="protein sequence ID" value="QIG73838.1"/>
    <property type="molecule type" value="Genomic_DNA"/>
</dbReference>
<gene>
    <name evidence="1" type="ORF">EVC06_063</name>
</gene>
<keyword evidence="2" id="KW-1185">Reference proteome</keyword>
<dbReference type="Proteomes" id="UP000646667">
    <property type="component" value="Segment"/>
</dbReference>
<organism evidence="1 2">
    <name type="scientific">Rhizobium phage RHph_N34</name>
    <dbReference type="NCBI Taxonomy" id="2509586"/>
    <lineage>
        <taxon>Viruses</taxon>
        <taxon>Duplodnaviria</taxon>
        <taxon>Heunggongvirae</taxon>
        <taxon>Uroviricota</taxon>
        <taxon>Caudoviricetes</taxon>
        <taxon>Pootjesviridae</taxon>
        <taxon>Staniewskivirinae</taxon>
        <taxon>Trinifflemingvirus</taxon>
        <taxon>Trinifflemingvirus N34</taxon>
    </lineage>
</organism>
<name>A0A7S5UZV9_9CAUD</name>
<evidence type="ECO:0000313" key="1">
    <source>
        <dbReference type="EMBL" id="QIG73838.1"/>
    </source>
</evidence>
<accession>A0A7S5UZV9</accession>
<protein>
    <submittedName>
        <fullName evidence="1">Uncharacterized protein</fullName>
    </submittedName>
</protein>
<proteinExistence type="predicted"/>
<evidence type="ECO:0000313" key="2">
    <source>
        <dbReference type="Proteomes" id="UP000646667"/>
    </source>
</evidence>